<dbReference type="AlphaFoldDB" id="B3RXD2"/>
<dbReference type="GO" id="GO:0019202">
    <property type="term" value="F:amino acid kinase activity"/>
    <property type="evidence" value="ECO:0000318"/>
    <property type="project" value="GO_Central"/>
</dbReference>
<comment type="function">
    <text evidence="7">Catalyzes the GTP-dependent phosphorylation of 5-hydroxy-L-lysine.</text>
</comment>
<dbReference type="CTD" id="6753501"/>
<evidence type="ECO:0000256" key="7">
    <source>
        <dbReference type="ARBA" id="ARBA00037368"/>
    </source>
</evidence>
<dbReference type="eggNOG" id="ENOG502QT7T">
    <property type="taxonomic scope" value="Eukaryota"/>
</dbReference>
<dbReference type="EMBL" id="DS985245">
    <property type="protein sequence ID" value="EDV24398.1"/>
    <property type="molecule type" value="Genomic_DNA"/>
</dbReference>
<evidence type="ECO:0000313" key="12">
    <source>
        <dbReference type="Proteomes" id="UP000009022"/>
    </source>
</evidence>
<organism evidence="11 12">
    <name type="scientific">Trichoplax adhaerens</name>
    <name type="common">Trichoplax reptans</name>
    <dbReference type="NCBI Taxonomy" id="10228"/>
    <lineage>
        <taxon>Eukaryota</taxon>
        <taxon>Metazoa</taxon>
        <taxon>Placozoa</taxon>
        <taxon>Uniplacotomia</taxon>
        <taxon>Trichoplacea</taxon>
        <taxon>Trichoplacidae</taxon>
        <taxon>Trichoplax</taxon>
    </lineage>
</organism>
<dbReference type="Proteomes" id="UP000009022">
    <property type="component" value="Unassembled WGS sequence"/>
</dbReference>
<evidence type="ECO:0000256" key="6">
    <source>
        <dbReference type="ARBA" id="ARBA00036820"/>
    </source>
</evidence>
<dbReference type="PhylomeDB" id="B3RXD2"/>
<dbReference type="InParanoid" id="B3RXD2"/>
<dbReference type="GeneID" id="6753501"/>
<sequence length="495" mass="57799">MLYRSWTSALFFTANNPSGEILKRRCLLHNLEAWIPLVSCVEVIQDYLTMHTVNNSILMFSRVNSFLKCSNYDRVACKVKDFKCFHSSVYQKIPFTALPLENKWHQKRHSFKTRPPNLPKDQVKEILTNLIGANNININNLKELPSYADRNYYFQLDYPIISRHFGNYQDSSVHTYSKMAKENQSYVLKILSCPDQESYDLHHARLCAMKHLYNTGINCPSPINLANQKWIKTVKLPQQKLNAGNQSMDNFEEHIAYLLTYVDGQTVATIQPNEDLLYQIGGYAGLLDKNLQNFSDDRLKVNRSIWSIHNFLELKPYIQYCREDKRDFMERIYDRCASYFQVNMNNLRINVIHNDLNIDNIIIKQNNGVTGYKVAGIIDFGEVDYAFTISELAIMVYYAMWIINQDPLTAAGHLIAGFNSVFPLTDIEYKGLYTMILARLFQSITLVDYHISCFPENEYLKGHYDKKLKIYDLLSCASERKVYKIWDEIMKIRKN</sequence>
<dbReference type="EC" id="2.7.1.81" evidence="8"/>
<dbReference type="PANTHER" id="PTHR21064:SF1">
    <property type="entry name" value="HYDROXYLYSINE KINASE"/>
    <property type="match status" value="1"/>
</dbReference>
<dbReference type="GO" id="GO:0005737">
    <property type="term" value="C:cytoplasm"/>
    <property type="evidence" value="ECO:0007669"/>
    <property type="project" value="UniProtKB-SubCell"/>
</dbReference>
<comment type="similarity">
    <text evidence="2">Belongs to the aminoglycoside phosphotransferase family.</text>
</comment>
<proteinExistence type="inferred from homology"/>
<dbReference type="Pfam" id="PF01636">
    <property type="entry name" value="APH"/>
    <property type="match status" value="1"/>
</dbReference>
<dbReference type="STRING" id="10228.B3RXD2"/>
<dbReference type="PANTHER" id="PTHR21064">
    <property type="entry name" value="AMINOGLYCOSIDE PHOSPHOTRANSFERASE DOMAIN-CONTAINING PROTEIN-RELATED"/>
    <property type="match status" value="1"/>
</dbReference>
<keyword evidence="4" id="KW-0808">Transferase</keyword>
<dbReference type="RefSeq" id="XP_002112288.1">
    <property type="nucleotide sequence ID" value="XM_002112252.1"/>
</dbReference>
<evidence type="ECO:0000256" key="8">
    <source>
        <dbReference type="ARBA" id="ARBA00038873"/>
    </source>
</evidence>
<dbReference type="InterPro" id="IPR050249">
    <property type="entry name" value="Pseudomonas-type_ThrB"/>
</dbReference>
<keyword evidence="5" id="KW-0418">Kinase</keyword>
<evidence type="ECO:0000256" key="9">
    <source>
        <dbReference type="ARBA" id="ARBA00040505"/>
    </source>
</evidence>
<evidence type="ECO:0000256" key="4">
    <source>
        <dbReference type="ARBA" id="ARBA00022679"/>
    </source>
</evidence>
<comment type="subcellular location">
    <subcellularLocation>
        <location evidence="1">Cytoplasm</location>
    </subcellularLocation>
</comment>
<keyword evidence="12" id="KW-1185">Reference proteome</keyword>
<name>B3RXD2_TRIAD</name>
<dbReference type="Gene3D" id="3.90.1200.10">
    <property type="match status" value="1"/>
</dbReference>
<dbReference type="InterPro" id="IPR002575">
    <property type="entry name" value="Aminoglycoside_PTrfase"/>
</dbReference>
<protein>
    <recommendedName>
        <fullName evidence="9">Hydroxylysine kinase</fullName>
        <ecNumber evidence="8">2.7.1.81</ecNumber>
    </recommendedName>
</protein>
<evidence type="ECO:0000313" key="11">
    <source>
        <dbReference type="EMBL" id="EDV24398.1"/>
    </source>
</evidence>
<evidence type="ECO:0000256" key="2">
    <source>
        <dbReference type="ARBA" id="ARBA00006219"/>
    </source>
</evidence>
<evidence type="ECO:0000256" key="3">
    <source>
        <dbReference type="ARBA" id="ARBA00022490"/>
    </source>
</evidence>
<keyword evidence="3" id="KW-0963">Cytoplasm</keyword>
<feature type="domain" description="Aminoglycoside phosphotransferase" evidence="10">
    <location>
        <begin position="176"/>
        <end position="417"/>
    </location>
</feature>
<dbReference type="SUPFAM" id="SSF56112">
    <property type="entry name" value="Protein kinase-like (PK-like)"/>
    <property type="match status" value="1"/>
</dbReference>
<evidence type="ECO:0000256" key="5">
    <source>
        <dbReference type="ARBA" id="ARBA00022777"/>
    </source>
</evidence>
<evidence type="ECO:0000256" key="1">
    <source>
        <dbReference type="ARBA" id="ARBA00004496"/>
    </source>
</evidence>
<dbReference type="KEGG" id="tad:TRIADDRAFT_56167"/>
<dbReference type="OrthoDB" id="9973935at2759"/>
<accession>B3RXD2</accession>
<dbReference type="InterPro" id="IPR011009">
    <property type="entry name" value="Kinase-like_dom_sf"/>
</dbReference>
<dbReference type="HOGENOM" id="CLU_042971_2_0_1"/>
<comment type="catalytic activity">
    <reaction evidence="6">
        <text>(5R)-5-hydroxy-L-lysine + GTP = (5R)-5-phosphooxy-L-lysine + GDP + H(+)</text>
        <dbReference type="Rhea" id="RHEA:19049"/>
        <dbReference type="ChEBI" id="CHEBI:15378"/>
        <dbReference type="ChEBI" id="CHEBI:37565"/>
        <dbReference type="ChEBI" id="CHEBI:57882"/>
        <dbReference type="ChEBI" id="CHEBI:58189"/>
        <dbReference type="ChEBI" id="CHEBI:58357"/>
        <dbReference type="EC" id="2.7.1.81"/>
    </reaction>
</comment>
<reference evidence="11 12" key="1">
    <citation type="journal article" date="2008" name="Nature">
        <title>The Trichoplax genome and the nature of placozoans.</title>
        <authorList>
            <person name="Srivastava M."/>
            <person name="Begovic E."/>
            <person name="Chapman J."/>
            <person name="Putnam N.H."/>
            <person name="Hellsten U."/>
            <person name="Kawashima T."/>
            <person name="Kuo A."/>
            <person name="Mitros T."/>
            <person name="Salamov A."/>
            <person name="Carpenter M.L."/>
            <person name="Signorovitch A.Y."/>
            <person name="Moreno M.A."/>
            <person name="Kamm K."/>
            <person name="Grimwood J."/>
            <person name="Schmutz J."/>
            <person name="Shapiro H."/>
            <person name="Grigoriev I.V."/>
            <person name="Buss L.W."/>
            <person name="Schierwater B."/>
            <person name="Dellaporta S.L."/>
            <person name="Rokhsar D.S."/>
        </authorList>
    </citation>
    <scope>NUCLEOTIDE SEQUENCE [LARGE SCALE GENOMIC DNA]</scope>
    <source>
        <strain evidence="11 12">Grell-BS-1999</strain>
    </source>
</reference>
<gene>
    <name evidence="11" type="ORF">TRIADDRAFT_56167</name>
</gene>
<evidence type="ECO:0000259" key="10">
    <source>
        <dbReference type="Pfam" id="PF01636"/>
    </source>
</evidence>
<dbReference type="GO" id="GO:0047992">
    <property type="term" value="F:hydroxylysine kinase activity"/>
    <property type="evidence" value="ECO:0007669"/>
    <property type="project" value="UniProtKB-EC"/>
</dbReference>